<feature type="region of interest" description="Disordered" evidence="1">
    <location>
        <begin position="139"/>
        <end position="199"/>
    </location>
</feature>
<proteinExistence type="predicted"/>
<dbReference type="Proteomes" id="UP001383192">
    <property type="component" value="Unassembled WGS sequence"/>
</dbReference>
<accession>A0AAW0BWQ1</accession>
<feature type="compositionally biased region" description="Acidic residues" evidence="1">
    <location>
        <begin position="155"/>
        <end position="171"/>
    </location>
</feature>
<name>A0AAW0BWQ1_9AGAR</name>
<feature type="region of interest" description="Disordered" evidence="1">
    <location>
        <begin position="1"/>
        <end position="26"/>
    </location>
</feature>
<feature type="compositionally biased region" description="Basic and acidic residues" evidence="1">
    <location>
        <begin position="139"/>
        <end position="154"/>
    </location>
</feature>
<organism evidence="2 3">
    <name type="scientific">Paramarasmius palmivorus</name>
    <dbReference type="NCBI Taxonomy" id="297713"/>
    <lineage>
        <taxon>Eukaryota</taxon>
        <taxon>Fungi</taxon>
        <taxon>Dikarya</taxon>
        <taxon>Basidiomycota</taxon>
        <taxon>Agaricomycotina</taxon>
        <taxon>Agaricomycetes</taxon>
        <taxon>Agaricomycetidae</taxon>
        <taxon>Agaricales</taxon>
        <taxon>Marasmiineae</taxon>
        <taxon>Marasmiaceae</taxon>
        <taxon>Paramarasmius</taxon>
    </lineage>
</organism>
<protein>
    <submittedName>
        <fullName evidence="2">Uncharacterized protein</fullName>
    </submittedName>
</protein>
<evidence type="ECO:0000313" key="2">
    <source>
        <dbReference type="EMBL" id="KAK7031170.1"/>
    </source>
</evidence>
<comment type="caution">
    <text evidence="2">The sequence shown here is derived from an EMBL/GenBank/DDBJ whole genome shotgun (WGS) entry which is preliminary data.</text>
</comment>
<dbReference type="AlphaFoldDB" id="A0AAW0BWQ1"/>
<evidence type="ECO:0000313" key="3">
    <source>
        <dbReference type="Proteomes" id="UP001383192"/>
    </source>
</evidence>
<reference evidence="2 3" key="1">
    <citation type="submission" date="2024-01" db="EMBL/GenBank/DDBJ databases">
        <title>A draft genome for a cacao thread blight-causing isolate of Paramarasmius palmivorus.</title>
        <authorList>
            <person name="Baruah I.K."/>
            <person name="Bukari Y."/>
            <person name="Amoako-Attah I."/>
            <person name="Meinhardt L.W."/>
            <person name="Bailey B.A."/>
            <person name="Cohen S.P."/>
        </authorList>
    </citation>
    <scope>NUCLEOTIDE SEQUENCE [LARGE SCALE GENOMIC DNA]</scope>
    <source>
        <strain evidence="2 3">GH-12</strain>
    </source>
</reference>
<keyword evidence="3" id="KW-1185">Reference proteome</keyword>
<gene>
    <name evidence="2" type="ORF">VNI00_013585</name>
</gene>
<evidence type="ECO:0000256" key="1">
    <source>
        <dbReference type="SAM" id="MobiDB-lite"/>
    </source>
</evidence>
<sequence length="199" mass="22881">MNIKPFALNDPGSECKNSSSKRSMRSDWGKAPFYNLTCPQMLTVAEDSSLHSLNDQLEVQEQTIIQLERSTRVMRDLIRQKAKDESERIDSEIQTRREEVARMEELKEALIKDIDELQAKKEEKTQELEKLCQEVEMKLKNKATEVQREISKDDADSDSENSDSDSEDEDSATSKFVKDSKAKKPQDTEKPKTRAGKKH</sequence>
<feature type="compositionally biased region" description="Basic and acidic residues" evidence="1">
    <location>
        <begin position="176"/>
        <end position="192"/>
    </location>
</feature>
<dbReference type="EMBL" id="JAYKXP010000070">
    <property type="protein sequence ID" value="KAK7031170.1"/>
    <property type="molecule type" value="Genomic_DNA"/>
</dbReference>